<dbReference type="InterPro" id="IPR016156">
    <property type="entry name" value="FAD/NAD-linked_Rdtase_dimer_sf"/>
</dbReference>
<evidence type="ECO:0000256" key="6">
    <source>
        <dbReference type="ARBA" id="ARBA00023284"/>
    </source>
</evidence>
<feature type="domain" description="Rhodanese" evidence="7">
    <location>
        <begin position="465"/>
        <end position="552"/>
    </location>
</feature>
<sequence>MRIVVIGSVAAGTSVAAKARRNTENAEIVVYDQDKDISYSVCGIPYFVGEEVESIDKLTPRNATWFKKRYNVDIFTEHRVTHIDPYKKELQITNLQTGQAITDTYDVLVLATGAAPVTPEAFIDQKWDNVFQVRNIQNAISIRAFVDTHKPKKATILGAGFIGLEMAEQLFNEGIEVTLIQRGKQVMKHMDPDMAFRVENLLRDKGIRVLLETTVAEVVGTPFVNAVKTDTSEIIDTDMVILATGVRPNTKLAQEAGITIGGTGAVQVDKKMRTNVSTIYAVGDVAESYSLITGKPIYRPLGSTANKMGRIAGDVITGGCLEHRGILGTGIVRVFDMAVAQTGLTEKEAREAGYDIAVLYNIKPDKADYLGGIELTIKAIADKATGRVLGAQITGINGVDKRIDVLATAISFKAKAEDLFHLDLAYAPPFATTKDPVLYAGMALDNALKRNPLITPEELIKKQQMNERLQIIDARSPKQYAVSSVEGAINVPLADLREKAQTLDPSISTITYCNKGVTGNAAQNILLNLGFKQVFNLSGGNKNYQMYRHMKK</sequence>
<dbReference type="InterPro" id="IPR001763">
    <property type="entry name" value="Rhodanese-like_dom"/>
</dbReference>
<reference evidence="9" key="1">
    <citation type="submission" date="2016-10" db="EMBL/GenBank/DDBJ databases">
        <authorList>
            <person name="Varghese N."/>
            <person name="Submissions S."/>
        </authorList>
    </citation>
    <scope>NUCLEOTIDE SEQUENCE [LARGE SCALE GENOMIC DNA]</scope>
    <source>
        <strain evidence="9">ATCC 700379</strain>
    </source>
</reference>
<comment type="similarity">
    <text evidence="2">Belongs to the class-III pyridine nucleotide-disulfide oxidoreductase family.</text>
</comment>
<evidence type="ECO:0000313" key="9">
    <source>
        <dbReference type="Proteomes" id="UP000198752"/>
    </source>
</evidence>
<proteinExistence type="inferred from homology"/>
<dbReference type="InterPro" id="IPR050260">
    <property type="entry name" value="FAD-bd_OxRdtase"/>
</dbReference>
<dbReference type="PANTHER" id="PTHR43429:SF1">
    <property type="entry name" value="NAD(P)H SULFUR OXIDOREDUCTASE (COA-DEPENDENT)"/>
    <property type="match status" value="1"/>
</dbReference>
<evidence type="ECO:0000256" key="3">
    <source>
        <dbReference type="ARBA" id="ARBA00022630"/>
    </source>
</evidence>
<dbReference type="SUPFAM" id="SSF52821">
    <property type="entry name" value="Rhodanese/Cell cycle control phosphatase"/>
    <property type="match status" value="1"/>
</dbReference>
<dbReference type="SUPFAM" id="SSF51905">
    <property type="entry name" value="FAD/NAD(P)-binding domain"/>
    <property type="match status" value="1"/>
</dbReference>
<evidence type="ECO:0000313" key="8">
    <source>
        <dbReference type="EMBL" id="SFG65126.1"/>
    </source>
</evidence>
<organism evidence="8 9">
    <name type="scientific">Sporolactobacillus nakayamae</name>
    <dbReference type="NCBI Taxonomy" id="269670"/>
    <lineage>
        <taxon>Bacteria</taxon>
        <taxon>Bacillati</taxon>
        <taxon>Bacillota</taxon>
        <taxon>Bacilli</taxon>
        <taxon>Bacillales</taxon>
        <taxon>Sporolactobacillaceae</taxon>
        <taxon>Sporolactobacillus</taxon>
    </lineage>
</organism>
<evidence type="ECO:0000259" key="7">
    <source>
        <dbReference type="PROSITE" id="PS50206"/>
    </source>
</evidence>
<dbReference type="RefSeq" id="WP_093673162.1">
    <property type="nucleotide sequence ID" value="NZ_FOOY01000016.1"/>
</dbReference>
<evidence type="ECO:0000256" key="5">
    <source>
        <dbReference type="ARBA" id="ARBA00023002"/>
    </source>
</evidence>
<evidence type="ECO:0000256" key="4">
    <source>
        <dbReference type="ARBA" id="ARBA00022827"/>
    </source>
</evidence>
<dbReference type="InterPro" id="IPR023753">
    <property type="entry name" value="FAD/NAD-binding_dom"/>
</dbReference>
<name>A0A1I2TRP6_9BACL</name>
<accession>A0A1I2TRP6</accession>
<dbReference type="STRING" id="269670.SAMN02982927_02339"/>
<dbReference type="GO" id="GO:0016491">
    <property type="term" value="F:oxidoreductase activity"/>
    <property type="evidence" value="ECO:0007669"/>
    <property type="project" value="UniProtKB-KW"/>
</dbReference>
<dbReference type="AlphaFoldDB" id="A0A1I2TRP6"/>
<keyword evidence="6" id="KW-0676">Redox-active center</keyword>
<dbReference type="SUPFAM" id="SSF55424">
    <property type="entry name" value="FAD/NAD-linked reductases, dimerisation (C-terminal) domain"/>
    <property type="match status" value="1"/>
</dbReference>
<evidence type="ECO:0000256" key="1">
    <source>
        <dbReference type="ARBA" id="ARBA00001974"/>
    </source>
</evidence>
<dbReference type="PRINTS" id="PR00368">
    <property type="entry name" value="FADPNR"/>
</dbReference>
<dbReference type="InterPro" id="IPR036188">
    <property type="entry name" value="FAD/NAD-bd_sf"/>
</dbReference>
<keyword evidence="5" id="KW-0560">Oxidoreductase</keyword>
<gene>
    <name evidence="8" type="ORF">SAMN02982927_02339</name>
</gene>
<comment type="cofactor">
    <cofactor evidence="1">
        <name>FAD</name>
        <dbReference type="ChEBI" id="CHEBI:57692"/>
    </cofactor>
</comment>
<dbReference type="SMART" id="SM00450">
    <property type="entry name" value="RHOD"/>
    <property type="match status" value="1"/>
</dbReference>
<dbReference type="PANTHER" id="PTHR43429">
    <property type="entry name" value="PYRIDINE NUCLEOTIDE-DISULFIDE OXIDOREDUCTASE DOMAIN-CONTAINING"/>
    <property type="match status" value="1"/>
</dbReference>
<keyword evidence="3" id="KW-0285">Flavoprotein</keyword>
<dbReference type="InterPro" id="IPR036873">
    <property type="entry name" value="Rhodanese-like_dom_sf"/>
</dbReference>
<dbReference type="Gene3D" id="3.50.50.60">
    <property type="entry name" value="FAD/NAD(P)-binding domain"/>
    <property type="match status" value="2"/>
</dbReference>
<protein>
    <submittedName>
        <fullName evidence="8">NADPH-dependent 2,4-dienoyl-CoA reductase, sulfur reductase</fullName>
    </submittedName>
</protein>
<dbReference type="PROSITE" id="PS50206">
    <property type="entry name" value="RHODANESE_3"/>
    <property type="match status" value="1"/>
</dbReference>
<dbReference type="EMBL" id="FOOY01000016">
    <property type="protein sequence ID" value="SFG65126.1"/>
    <property type="molecule type" value="Genomic_DNA"/>
</dbReference>
<dbReference type="PRINTS" id="PR00411">
    <property type="entry name" value="PNDRDTASEI"/>
</dbReference>
<dbReference type="Gene3D" id="3.40.250.10">
    <property type="entry name" value="Rhodanese-like domain"/>
    <property type="match status" value="1"/>
</dbReference>
<dbReference type="Pfam" id="PF00581">
    <property type="entry name" value="Rhodanese"/>
    <property type="match status" value="1"/>
</dbReference>
<dbReference type="Pfam" id="PF07992">
    <property type="entry name" value="Pyr_redox_2"/>
    <property type="match status" value="1"/>
</dbReference>
<dbReference type="Proteomes" id="UP000198752">
    <property type="component" value="Unassembled WGS sequence"/>
</dbReference>
<dbReference type="InterPro" id="IPR004099">
    <property type="entry name" value="Pyr_nucl-diS_OxRdtase_dimer"/>
</dbReference>
<evidence type="ECO:0000256" key="2">
    <source>
        <dbReference type="ARBA" id="ARBA00009130"/>
    </source>
</evidence>
<keyword evidence="4" id="KW-0274">FAD</keyword>
<dbReference type="Pfam" id="PF02852">
    <property type="entry name" value="Pyr_redox_dim"/>
    <property type="match status" value="1"/>
</dbReference>
<dbReference type="OrthoDB" id="9792592at2"/>
<keyword evidence="9" id="KW-1185">Reference proteome</keyword>